<keyword evidence="7" id="KW-1185">Reference proteome</keyword>
<dbReference type="GO" id="GO:0045454">
    <property type="term" value="P:cell redox homeostasis"/>
    <property type="evidence" value="ECO:0007669"/>
    <property type="project" value="TreeGrafter"/>
</dbReference>
<dbReference type="PROSITE" id="PS00194">
    <property type="entry name" value="THIOREDOXIN_1"/>
    <property type="match status" value="1"/>
</dbReference>
<name>A0A317E4D2_9PROT</name>
<evidence type="ECO:0000259" key="5">
    <source>
        <dbReference type="PROSITE" id="PS51352"/>
    </source>
</evidence>
<proteinExistence type="predicted"/>
<evidence type="ECO:0000256" key="4">
    <source>
        <dbReference type="ARBA" id="ARBA00023284"/>
    </source>
</evidence>
<dbReference type="AlphaFoldDB" id="A0A317E4D2"/>
<dbReference type="Proteomes" id="UP000245461">
    <property type="component" value="Unassembled WGS sequence"/>
</dbReference>
<comment type="caution">
    <text evidence="6">The sequence shown here is derived from an EMBL/GenBank/DDBJ whole genome shotgun (WGS) entry which is preliminary data.</text>
</comment>
<dbReference type="GO" id="GO:0015035">
    <property type="term" value="F:protein-disulfide reductase activity"/>
    <property type="evidence" value="ECO:0007669"/>
    <property type="project" value="TreeGrafter"/>
</dbReference>
<evidence type="ECO:0000256" key="2">
    <source>
        <dbReference type="ARBA" id="ARBA00022982"/>
    </source>
</evidence>
<keyword evidence="4" id="KW-0676">Redox-active center</keyword>
<dbReference type="Pfam" id="PF14559">
    <property type="entry name" value="TPR_19"/>
    <property type="match status" value="1"/>
</dbReference>
<keyword evidence="1" id="KW-0813">Transport</keyword>
<evidence type="ECO:0000256" key="3">
    <source>
        <dbReference type="ARBA" id="ARBA00023157"/>
    </source>
</evidence>
<dbReference type="Gene3D" id="3.40.30.10">
    <property type="entry name" value="Glutaredoxin"/>
    <property type="match status" value="1"/>
</dbReference>
<dbReference type="Pfam" id="PF14561">
    <property type="entry name" value="TPR_20"/>
    <property type="match status" value="1"/>
</dbReference>
<evidence type="ECO:0000256" key="1">
    <source>
        <dbReference type="ARBA" id="ARBA00022448"/>
    </source>
</evidence>
<dbReference type="PANTHER" id="PTHR45663">
    <property type="entry name" value="GEO12009P1"/>
    <property type="match status" value="1"/>
</dbReference>
<reference evidence="6 7" key="1">
    <citation type="submission" date="2018-05" db="EMBL/GenBank/DDBJ databases">
        <title>Zavarzinia sp. HR-AS.</title>
        <authorList>
            <person name="Lee Y."/>
            <person name="Jeon C.O."/>
        </authorList>
    </citation>
    <scope>NUCLEOTIDE SEQUENCE [LARGE SCALE GENOMIC DNA]</scope>
    <source>
        <strain evidence="6 7">HR-AS</strain>
    </source>
</reference>
<dbReference type="GO" id="GO:0006950">
    <property type="term" value="P:response to stress"/>
    <property type="evidence" value="ECO:0007669"/>
    <property type="project" value="UniProtKB-ARBA"/>
</dbReference>
<evidence type="ECO:0000313" key="7">
    <source>
        <dbReference type="Proteomes" id="UP000245461"/>
    </source>
</evidence>
<dbReference type="InterPro" id="IPR011990">
    <property type="entry name" value="TPR-like_helical_dom_sf"/>
</dbReference>
<keyword evidence="3" id="KW-1015">Disulfide bond</keyword>
<dbReference type="Gene3D" id="1.25.40.10">
    <property type="entry name" value="Tetratricopeptide repeat domain"/>
    <property type="match status" value="2"/>
</dbReference>
<protein>
    <submittedName>
        <fullName evidence="6">Co-chaperone YbbN</fullName>
    </submittedName>
</protein>
<dbReference type="InterPro" id="IPR017937">
    <property type="entry name" value="Thioredoxin_CS"/>
</dbReference>
<sequence length="311" mass="32449">METLIGQGPSGSAGRPGPAAADLIKDSGLATFRQDVIDASMQVPVIVDFWATWCGPCRQLGPALEKAVVAAGGAVRMVKIDVDKNPEIAQQMRIQSIPAVYAFFQGQPVDGFTGAVPDSQVKTFVERLAKMGGGAGSPVEEALEAARQALAEGQADEAEGIFAHVLQMEEQNAAALAGLAKIAVARGALDEAAEFLAAVPEDKEGDAEVASARSALALAEEAAKVGDLAPLAAAVAADPANHQARFDLAVGLHAAGDNAAALDHLLEIVKRDRKWNDEAARKQLVKLFEVLGFDDPLAIDGRRRLSSILFA</sequence>
<evidence type="ECO:0000313" key="6">
    <source>
        <dbReference type="EMBL" id="PWR21234.1"/>
    </source>
</evidence>
<dbReference type="PROSITE" id="PS51352">
    <property type="entry name" value="THIOREDOXIN_2"/>
    <property type="match status" value="1"/>
</dbReference>
<dbReference type="EMBL" id="QGLE01000008">
    <property type="protein sequence ID" value="PWR21234.1"/>
    <property type="molecule type" value="Genomic_DNA"/>
</dbReference>
<dbReference type="InterPro" id="IPR036249">
    <property type="entry name" value="Thioredoxin-like_sf"/>
</dbReference>
<dbReference type="Pfam" id="PF00085">
    <property type="entry name" value="Thioredoxin"/>
    <property type="match status" value="1"/>
</dbReference>
<accession>A0A317E4D2</accession>
<gene>
    <name evidence="6" type="ORF">DKG74_14625</name>
</gene>
<dbReference type="InterPro" id="IPR013766">
    <property type="entry name" value="Thioredoxin_domain"/>
</dbReference>
<dbReference type="SUPFAM" id="SSF48452">
    <property type="entry name" value="TPR-like"/>
    <property type="match status" value="1"/>
</dbReference>
<dbReference type="OrthoDB" id="9790390at2"/>
<keyword evidence="2" id="KW-0249">Electron transport</keyword>
<dbReference type="CDD" id="cd02956">
    <property type="entry name" value="ybbN"/>
    <property type="match status" value="1"/>
</dbReference>
<dbReference type="GO" id="GO:0005829">
    <property type="term" value="C:cytosol"/>
    <property type="evidence" value="ECO:0007669"/>
    <property type="project" value="TreeGrafter"/>
</dbReference>
<dbReference type="RefSeq" id="WP_109906911.1">
    <property type="nucleotide sequence ID" value="NZ_QGLE01000008.1"/>
</dbReference>
<dbReference type="PANTHER" id="PTHR45663:SF11">
    <property type="entry name" value="GEO12009P1"/>
    <property type="match status" value="1"/>
</dbReference>
<organism evidence="6 7">
    <name type="scientific">Zavarzinia aquatilis</name>
    <dbReference type="NCBI Taxonomy" id="2211142"/>
    <lineage>
        <taxon>Bacteria</taxon>
        <taxon>Pseudomonadati</taxon>
        <taxon>Pseudomonadota</taxon>
        <taxon>Alphaproteobacteria</taxon>
        <taxon>Rhodospirillales</taxon>
        <taxon>Zavarziniaceae</taxon>
        <taxon>Zavarzinia</taxon>
    </lineage>
</organism>
<feature type="domain" description="Thioredoxin" evidence="5">
    <location>
        <begin position="18"/>
        <end position="130"/>
    </location>
</feature>
<dbReference type="SUPFAM" id="SSF52833">
    <property type="entry name" value="Thioredoxin-like"/>
    <property type="match status" value="1"/>
</dbReference>